<feature type="compositionally biased region" description="Low complexity" evidence="1">
    <location>
        <begin position="335"/>
        <end position="353"/>
    </location>
</feature>
<reference evidence="3 4" key="1">
    <citation type="submission" date="2024-01" db="EMBL/GenBank/DDBJ databases">
        <title>A draft genome for a cacao thread blight-causing isolate of Paramarasmius palmivorus.</title>
        <authorList>
            <person name="Baruah I.K."/>
            <person name="Bukari Y."/>
            <person name="Amoako-Attah I."/>
            <person name="Meinhardt L.W."/>
            <person name="Bailey B.A."/>
            <person name="Cohen S.P."/>
        </authorList>
    </citation>
    <scope>NUCLEOTIDE SEQUENCE [LARGE SCALE GENOMIC DNA]</scope>
    <source>
        <strain evidence="3 4">GH-12</strain>
    </source>
</reference>
<evidence type="ECO:0000313" key="3">
    <source>
        <dbReference type="EMBL" id="KAK7047674.1"/>
    </source>
</evidence>
<feature type="compositionally biased region" description="Basic and acidic residues" evidence="1">
    <location>
        <begin position="732"/>
        <end position="744"/>
    </location>
</feature>
<comment type="caution">
    <text evidence="3">The sequence shown here is derived from an EMBL/GenBank/DDBJ whole genome shotgun (WGS) entry which is preliminary data.</text>
</comment>
<feature type="domain" description="HAM1-like N-terminal" evidence="2">
    <location>
        <begin position="49"/>
        <end position="281"/>
    </location>
</feature>
<feature type="region of interest" description="Disordered" evidence="1">
    <location>
        <begin position="707"/>
        <end position="744"/>
    </location>
</feature>
<dbReference type="EMBL" id="JAYKXP010000019">
    <property type="protein sequence ID" value="KAK7047674.1"/>
    <property type="molecule type" value="Genomic_DNA"/>
</dbReference>
<protein>
    <recommendedName>
        <fullName evidence="2">HAM1-like N-terminal domain-containing protein</fullName>
    </recommendedName>
</protein>
<sequence>MGICTSCFRRRRRHARDFYGYDNEREPLLHQKQDRQGYWASRTRKALECVDALKAGKLPSQDQLEVLVKKVLRSELLRESRSRKLSVAGRGVVGSLRELGKALIEFGEDKNYDNKIQNIVYNIRQLRTLIPSSQLSTETHVEVSAQEVSSDIAALVTSTESLIQLLITSATFRLLVSNLILLTRQVLGHLARDVEHVAEAAETIAQGVENAAEGVEMVAQSIEKAADRVANAVADAQPSNASGLEEVKDAVGSTVNEIRQVELDKPRPRSDKGKQREMEQQHVADKATIAINSIRDILVEAHKNPEHLAALRTILTLCEKYFERAHRGVSSIHNSPLSTSPLQSPSSPSTRPLGLTAPVPNSPTPIEITPNLPTSLRPPPIPASTTSPPKSRAEVLLDNILSDVKALIERLAGGRSLDPLINAFGGVVSDMQASFAQSIDQVEEGVKSKVDDDELLQLRSFLSSLDNVVRKSLYEDPEVYLISPPRSPSDTPFSATPSSFGASYAGVLKGEVEMSGEAPMIKDVRGLLREWNSITISSQRRTQPNKDSSHDSPIPTHLQSNLDILVRETSTVIHALENDHVTLRLIRTLQGLEIYIQKYIAQFANDVGETVHQGKSKAQDVFYTLWTDIIGFVIPRVVGSVLSSTFKADSGVPVPLPLPRVEFKSPSVEGVVDPRGMTIFLDQDEGDHEAYEEEYWWGRRASMLSPDESSMSQSQSLSSSALSVNSGGEVQAYREDGESDEVERTRGTLADLLTPRSILVKRWSETRVDFGAVEEAVAVDERTPLLADTTQTRTTQVQAMDRIRVSIDGLLTSTYYPRSTRSRSLTLELDNIAFYVKYTLLRILGYEDEGVANLDLDFALGQDEESGAQIDMELQVDYDSFSGSSSRALEIQAENIQVRLPSSAITLAVHPNIAHSQRHPIVTALLVNPTLWIIYLVSSYWARRKIEVFLGDVLKIGIEGSAKVMTDIWIAAHRKAQTKLDAKEAENEDKTPTPTLADWYESFVDVLRQFGASNGEQPNTEVDVNLKGVKVTIPEDNGNDNMEVTVGPVPQLLPRHAEPELPTADEVVEGVTEGVREGAIKVANDARETAEAGIAAAQERSKAVMEAVEGVAIGVNHVQKKETVKEKRVRYSIVEPPRRREPEGWRSNAFDF</sequence>
<dbReference type="Proteomes" id="UP001383192">
    <property type="component" value="Unassembled WGS sequence"/>
</dbReference>
<name>A0AAW0DB86_9AGAR</name>
<feature type="region of interest" description="Disordered" evidence="1">
    <location>
        <begin position="331"/>
        <end position="390"/>
    </location>
</feature>
<evidence type="ECO:0000313" key="4">
    <source>
        <dbReference type="Proteomes" id="UP001383192"/>
    </source>
</evidence>
<feature type="region of interest" description="Disordered" evidence="1">
    <location>
        <begin position="262"/>
        <end position="283"/>
    </location>
</feature>
<keyword evidence="4" id="KW-1185">Reference proteome</keyword>
<feature type="compositionally biased region" description="Low complexity" evidence="1">
    <location>
        <begin position="707"/>
        <end position="726"/>
    </location>
</feature>
<accession>A0AAW0DB86</accession>
<dbReference type="PANTHER" id="PTHR31138">
    <property type="entry name" value="CHROMOSOME 19, WHOLE GENOME SHOTGUN SEQUENCE"/>
    <property type="match status" value="1"/>
</dbReference>
<dbReference type="PANTHER" id="PTHR31138:SF1">
    <property type="entry name" value="PDZ DOMAIN-CONTAINING PROTEIN"/>
    <property type="match status" value="1"/>
</dbReference>
<dbReference type="Pfam" id="PF19343">
    <property type="entry name" value="HAM1_N"/>
    <property type="match status" value="1"/>
</dbReference>
<evidence type="ECO:0000256" key="1">
    <source>
        <dbReference type="SAM" id="MobiDB-lite"/>
    </source>
</evidence>
<dbReference type="InterPro" id="IPR045967">
    <property type="entry name" value="HAM1-like_N"/>
</dbReference>
<organism evidence="3 4">
    <name type="scientific">Paramarasmius palmivorus</name>
    <dbReference type="NCBI Taxonomy" id="297713"/>
    <lineage>
        <taxon>Eukaryota</taxon>
        <taxon>Fungi</taxon>
        <taxon>Dikarya</taxon>
        <taxon>Basidiomycota</taxon>
        <taxon>Agaricomycotina</taxon>
        <taxon>Agaricomycetes</taxon>
        <taxon>Agaricomycetidae</taxon>
        <taxon>Agaricales</taxon>
        <taxon>Marasmiineae</taxon>
        <taxon>Marasmiaceae</taxon>
        <taxon>Paramarasmius</taxon>
    </lineage>
</organism>
<proteinExistence type="predicted"/>
<dbReference type="AlphaFoldDB" id="A0AAW0DB86"/>
<evidence type="ECO:0000259" key="2">
    <source>
        <dbReference type="Pfam" id="PF19343"/>
    </source>
</evidence>
<gene>
    <name evidence="3" type="ORF">VNI00_006442</name>
</gene>